<evidence type="ECO:0000313" key="2">
    <source>
        <dbReference type="EMBL" id="CAA9403376.1"/>
    </source>
</evidence>
<reference evidence="2" key="1">
    <citation type="submission" date="2020-02" db="EMBL/GenBank/DDBJ databases">
        <authorList>
            <person name="Meier V. D."/>
        </authorList>
    </citation>
    <scope>NUCLEOTIDE SEQUENCE</scope>
    <source>
        <strain evidence="2">AVDCRST_MAG15</strain>
    </source>
</reference>
<keyword evidence="2" id="KW-0808">Transferase</keyword>
<sequence length="170" mass="18484">VPAFRPTSPRKGLPHLLGPDPPRQPSPGLATRRAGSRWRGVARRGGHHPRRHGPRDDREPRTRHPHGRYDQRAKLQPPVPERGRRAQGPRRRADGRRDGHPDRGRPRGLGADAGTGAADVPQGAFRHGLRQAQGPAAGEHLHHRGEPGHLDLLPLGHGPAIRGALPRAGL</sequence>
<dbReference type="EC" id="2.4.2.22" evidence="2"/>
<dbReference type="AlphaFoldDB" id="A0A6J4P3H5"/>
<feature type="compositionally biased region" description="Basic residues" evidence="1">
    <location>
        <begin position="34"/>
        <end position="53"/>
    </location>
</feature>
<dbReference type="EMBL" id="CADCUU010000159">
    <property type="protein sequence ID" value="CAA9403376.1"/>
    <property type="molecule type" value="Genomic_DNA"/>
</dbReference>
<dbReference type="GO" id="GO:0000310">
    <property type="term" value="F:xanthine phosphoribosyltransferase activity"/>
    <property type="evidence" value="ECO:0007669"/>
    <property type="project" value="UniProtKB-EC"/>
</dbReference>
<keyword evidence="2" id="KW-0328">Glycosyltransferase</keyword>
<name>A0A6J4P3H5_9RHOB</name>
<proteinExistence type="predicted"/>
<feature type="non-terminal residue" evidence="2">
    <location>
        <position position="1"/>
    </location>
</feature>
<gene>
    <name evidence="2" type="ORF">AVDCRST_MAG15-1141</name>
</gene>
<accession>A0A6J4P3H5</accession>
<feature type="compositionally biased region" description="Basic and acidic residues" evidence="1">
    <location>
        <begin position="54"/>
        <end position="73"/>
    </location>
</feature>
<feature type="compositionally biased region" description="Low complexity" evidence="1">
    <location>
        <begin position="108"/>
        <end position="119"/>
    </location>
</feature>
<feature type="compositionally biased region" description="Basic and acidic residues" evidence="1">
    <location>
        <begin position="91"/>
        <end position="105"/>
    </location>
</feature>
<organism evidence="2">
    <name type="scientific">uncultured Rubellimicrobium sp</name>
    <dbReference type="NCBI Taxonomy" id="543078"/>
    <lineage>
        <taxon>Bacteria</taxon>
        <taxon>Pseudomonadati</taxon>
        <taxon>Pseudomonadota</taxon>
        <taxon>Alphaproteobacteria</taxon>
        <taxon>Rhodobacterales</taxon>
        <taxon>Roseobacteraceae</taxon>
        <taxon>Rubellimicrobium</taxon>
        <taxon>environmental samples</taxon>
    </lineage>
</organism>
<feature type="non-terminal residue" evidence="2">
    <location>
        <position position="170"/>
    </location>
</feature>
<evidence type="ECO:0000256" key="1">
    <source>
        <dbReference type="SAM" id="MobiDB-lite"/>
    </source>
</evidence>
<feature type="region of interest" description="Disordered" evidence="1">
    <location>
        <begin position="1"/>
        <end position="149"/>
    </location>
</feature>
<protein>
    <submittedName>
        <fullName evidence="2">Xanthine-guanine phosphoribosyltransferase</fullName>
        <ecNumber evidence="2">2.4.2.22</ecNumber>
    </submittedName>
</protein>